<gene>
    <name evidence="3" type="ORF">PCOR1329_LOCUS15975</name>
</gene>
<dbReference type="PANTHER" id="PTHR11236">
    <property type="entry name" value="AMINOBENZOATE/ANTHRANILATE SYNTHASE"/>
    <property type="match status" value="1"/>
</dbReference>
<feature type="region of interest" description="Disordered" evidence="1">
    <location>
        <begin position="1"/>
        <end position="34"/>
    </location>
</feature>
<accession>A0ABN9R362</accession>
<dbReference type="Proteomes" id="UP001189429">
    <property type="component" value="Unassembled WGS sequence"/>
</dbReference>
<dbReference type="InterPro" id="IPR015890">
    <property type="entry name" value="Chorismate_C"/>
</dbReference>
<evidence type="ECO:0000256" key="1">
    <source>
        <dbReference type="SAM" id="MobiDB-lite"/>
    </source>
</evidence>
<reference evidence="3" key="1">
    <citation type="submission" date="2023-10" db="EMBL/GenBank/DDBJ databases">
        <authorList>
            <person name="Chen Y."/>
            <person name="Shah S."/>
            <person name="Dougan E. K."/>
            <person name="Thang M."/>
            <person name="Chan C."/>
        </authorList>
    </citation>
    <scope>NUCLEOTIDE SEQUENCE [LARGE SCALE GENOMIC DNA]</scope>
</reference>
<sequence length="301" mass="33008">QAQLREALPTLRPAALPEPPEPARGPGPRSSISDEEHANVVRLVQDAIEGGFLYQLNFARQWTGQLREAPWELMRRLFADNPAPFSAFLHAPDERLALCSSSPESLLSVRGGVATTSPIKGTCPRGGDAAEDAALRAEMAASRKEVAEHLMLVDLMRHDLGQVCDPGSVLWERWRVETFPAVQHMVSLVRGRLRDDADSWEALGVLFPGGSVTGCPKTVTIAAIEELESCSRGFWTGSMGYVDLDRGDSQWSILIRTLEARRCGENGSTTWTAEVKDASCPALRRLRQSHSAMQASLLHCR</sequence>
<evidence type="ECO:0000259" key="2">
    <source>
        <dbReference type="Pfam" id="PF00425"/>
    </source>
</evidence>
<dbReference type="Pfam" id="PF00425">
    <property type="entry name" value="Chorismate_bind"/>
    <property type="match status" value="1"/>
</dbReference>
<dbReference type="InterPro" id="IPR019999">
    <property type="entry name" value="Anth_synth_I-like"/>
</dbReference>
<evidence type="ECO:0000313" key="4">
    <source>
        <dbReference type="Proteomes" id="UP001189429"/>
    </source>
</evidence>
<protein>
    <recommendedName>
        <fullName evidence="2">Chorismate-utilising enzyme C-terminal domain-containing protein</fullName>
    </recommendedName>
</protein>
<dbReference type="PANTHER" id="PTHR11236:SF9">
    <property type="entry name" value="ANTHRANILATE SYNTHASE COMPONENT 1"/>
    <property type="match status" value="1"/>
</dbReference>
<name>A0ABN9R362_9DINO</name>
<dbReference type="PRINTS" id="PR00095">
    <property type="entry name" value="ANTSNTHASEI"/>
</dbReference>
<dbReference type="InterPro" id="IPR005801">
    <property type="entry name" value="ADC_synthase"/>
</dbReference>
<dbReference type="SUPFAM" id="SSF56322">
    <property type="entry name" value="ADC synthase"/>
    <property type="match status" value="1"/>
</dbReference>
<proteinExistence type="predicted"/>
<organism evidence="3 4">
    <name type="scientific">Prorocentrum cordatum</name>
    <dbReference type="NCBI Taxonomy" id="2364126"/>
    <lineage>
        <taxon>Eukaryota</taxon>
        <taxon>Sar</taxon>
        <taxon>Alveolata</taxon>
        <taxon>Dinophyceae</taxon>
        <taxon>Prorocentrales</taxon>
        <taxon>Prorocentraceae</taxon>
        <taxon>Prorocentrum</taxon>
    </lineage>
</organism>
<feature type="domain" description="Chorismate-utilising enzyme C-terminal" evidence="2">
    <location>
        <begin position="34"/>
        <end position="261"/>
    </location>
</feature>
<feature type="non-terminal residue" evidence="3">
    <location>
        <position position="1"/>
    </location>
</feature>
<keyword evidence="4" id="KW-1185">Reference proteome</keyword>
<dbReference type="EMBL" id="CAUYUJ010004880">
    <property type="protein sequence ID" value="CAK0811340.1"/>
    <property type="molecule type" value="Genomic_DNA"/>
</dbReference>
<dbReference type="Gene3D" id="3.60.120.10">
    <property type="entry name" value="Anthranilate synthase"/>
    <property type="match status" value="1"/>
</dbReference>
<evidence type="ECO:0000313" key="3">
    <source>
        <dbReference type="EMBL" id="CAK0811340.1"/>
    </source>
</evidence>
<feature type="compositionally biased region" description="Pro residues" evidence="1">
    <location>
        <begin position="16"/>
        <end position="25"/>
    </location>
</feature>
<comment type="caution">
    <text evidence="3">The sequence shown here is derived from an EMBL/GenBank/DDBJ whole genome shotgun (WGS) entry which is preliminary data.</text>
</comment>
<feature type="compositionally biased region" description="Low complexity" evidence="1">
    <location>
        <begin position="1"/>
        <end position="15"/>
    </location>
</feature>